<dbReference type="PANTHER" id="PTHR13108:SF9">
    <property type="entry name" value="CONDENSIN COMPLEX SUBUNIT 2"/>
    <property type="match status" value="1"/>
</dbReference>
<dbReference type="Pfam" id="PF05786">
    <property type="entry name" value="Cnd2"/>
    <property type="match status" value="1"/>
</dbReference>
<evidence type="ECO:0000256" key="10">
    <source>
        <dbReference type="ARBA" id="ARBA00023306"/>
    </source>
</evidence>
<keyword evidence="8" id="KW-0498">Mitosis</keyword>
<comment type="subcellular location">
    <subcellularLocation>
        <location evidence="1">Chromosome</location>
    </subcellularLocation>
    <subcellularLocation>
        <location evidence="2">Cytoplasm</location>
    </subcellularLocation>
</comment>
<sequence length="241" mass="27256">MIANIHVVKSKSKKQQVTSAVTMTLEDPKKFKFPLDCKISFDIFDNFDMLPSLHINSNREAATFTENDDGSSHYDNNNNEIDCNYPSRFADIQQLDSETETNIDMGQMDNILEFDNADMPPPTAPVDEISNVFVGAPQKIEKINISFARQAKVIDMKQLKAFIWSLLNNKHNLDPTHNPKFSEVMIELSNVLSPNMAEKISTSHVLSATLHLCNDKGLELHQAEDNLQDFEIVFASTNLQH</sequence>
<keyword evidence="5" id="KW-0158">Chromosome</keyword>
<protein>
    <recommendedName>
        <fullName evidence="4">Condensin complex subunit 2</fullName>
    </recommendedName>
</protein>
<dbReference type="GO" id="GO:0003682">
    <property type="term" value="F:chromatin binding"/>
    <property type="evidence" value="ECO:0007669"/>
    <property type="project" value="TreeGrafter"/>
</dbReference>
<keyword evidence="7" id="KW-0132">Cell division</keyword>
<gene>
    <name evidence="11" type="ORF">CLUMA_CG009657</name>
</gene>
<evidence type="ECO:0000313" key="12">
    <source>
        <dbReference type="Proteomes" id="UP000183832"/>
    </source>
</evidence>
<evidence type="ECO:0000256" key="8">
    <source>
        <dbReference type="ARBA" id="ARBA00022776"/>
    </source>
</evidence>
<organism evidence="11 12">
    <name type="scientific">Clunio marinus</name>
    <dbReference type="NCBI Taxonomy" id="568069"/>
    <lineage>
        <taxon>Eukaryota</taxon>
        <taxon>Metazoa</taxon>
        <taxon>Ecdysozoa</taxon>
        <taxon>Arthropoda</taxon>
        <taxon>Hexapoda</taxon>
        <taxon>Insecta</taxon>
        <taxon>Pterygota</taxon>
        <taxon>Neoptera</taxon>
        <taxon>Endopterygota</taxon>
        <taxon>Diptera</taxon>
        <taxon>Nematocera</taxon>
        <taxon>Chironomoidea</taxon>
        <taxon>Chironomidae</taxon>
        <taxon>Clunio</taxon>
    </lineage>
</organism>
<evidence type="ECO:0000256" key="4">
    <source>
        <dbReference type="ARBA" id="ARBA00016065"/>
    </source>
</evidence>
<dbReference type="EMBL" id="CVRI01000043">
    <property type="protein sequence ID" value="CRK96230.1"/>
    <property type="molecule type" value="Genomic_DNA"/>
</dbReference>
<dbReference type="GO" id="GO:0005737">
    <property type="term" value="C:cytoplasm"/>
    <property type="evidence" value="ECO:0007669"/>
    <property type="project" value="UniProtKB-SubCell"/>
</dbReference>
<evidence type="ECO:0000313" key="11">
    <source>
        <dbReference type="EMBL" id="CRK96230.1"/>
    </source>
</evidence>
<evidence type="ECO:0000256" key="6">
    <source>
        <dbReference type="ARBA" id="ARBA00022490"/>
    </source>
</evidence>
<evidence type="ECO:0000256" key="3">
    <source>
        <dbReference type="ARBA" id="ARBA00009471"/>
    </source>
</evidence>
<evidence type="ECO:0000256" key="2">
    <source>
        <dbReference type="ARBA" id="ARBA00004496"/>
    </source>
</evidence>
<evidence type="ECO:0000256" key="1">
    <source>
        <dbReference type="ARBA" id="ARBA00004286"/>
    </source>
</evidence>
<dbReference type="PANTHER" id="PTHR13108">
    <property type="entry name" value="CONDENSIN COMPLEX SUBUNIT 2"/>
    <property type="match status" value="1"/>
</dbReference>
<dbReference type="InterPro" id="IPR022816">
    <property type="entry name" value="Condensin_barren_su2"/>
</dbReference>
<name>A0A1J1IB77_9DIPT</name>
<evidence type="ECO:0000256" key="9">
    <source>
        <dbReference type="ARBA" id="ARBA00023067"/>
    </source>
</evidence>
<dbReference type="Proteomes" id="UP000183832">
    <property type="component" value="Unassembled WGS sequence"/>
</dbReference>
<dbReference type="GO" id="GO:0007076">
    <property type="term" value="P:mitotic chromosome condensation"/>
    <property type="evidence" value="ECO:0007669"/>
    <property type="project" value="InterPro"/>
</dbReference>
<keyword evidence="12" id="KW-1185">Reference proteome</keyword>
<proteinExistence type="inferred from homology"/>
<keyword evidence="9" id="KW-0226">DNA condensation</keyword>
<accession>A0A1J1IB77</accession>
<reference evidence="11 12" key="1">
    <citation type="submission" date="2015-04" db="EMBL/GenBank/DDBJ databases">
        <authorList>
            <person name="Syromyatnikov M.Y."/>
            <person name="Popov V.N."/>
        </authorList>
    </citation>
    <scope>NUCLEOTIDE SEQUENCE [LARGE SCALE GENOMIC DNA]</scope>
</reference>
<keyword evidence="6" id="KW-0963">Cytoplasm</keyword>
<dbReference type="STRING" id="568069.A0A1J1IB77"/>
<comment type="similarity">
    <text evidence="3">Belongs to the CND2 (condensin subunit 2) family.</text>
</comment>
<dbReference type="GO" id="GO:0051301">
    <property type="term" value="P:cell division"/>
    <property type="evidence" value="ECO:0007669"/>
    <property type="project" value="UniProtKB-KW"/>
</dbReference>
<dbReference type="GO" id="GO:0000796">
    <property type="term" value="C:condensin complex"/>
    <property type="evidence" value="ECO:0007669"/>
    <property type="project" value="InterPro"/>
</dbReference>
<evidence type="ECO:0000256" key="5">
    <source>
        <dbReference type="ARBA" id="ARBA00022454"/>
    </source>
</evidence>
<dbReference type="OrthoDB" id="362021at2759"/>
<keyword evidence="10" id="KW-0131">Cell cycle</keyword>
<dbReference type="AlphaFoldDB" id="A0A1J1IB77"/>
<evidence type="ECO:0000256" key="7">
    <source>
        <dbReference type="ARBA" id="ARBA00022618"/>
    </source>
</evidence>